<reference evidence="1 2" key="1">
    <citation type="submission" date="2018-06" db="EMBL/GenBank/DDBJ databases">
        <authorList>
            <consortium name="Pathogen Informatics"/>
            <person name="Doyle S."/>
        </authorList>
    </citation>
    <scope>NUCLEOTIDE SEQUENCE [LARGE SCALE GENOMIC DNA]</scope>
    <source>
        <strain evidence="1 2">NCTC12360</strain>
    </source>
</reference>
<evidence type="ECO:0000313" key="2">
    <source>
        <dbReference type="Proteomes" id="UP000254807"/>
    </source>
</evidence>
<gene>
    <name evidence="1" type="ORF">NCTC12360_03799</name>
</gene>
<protein>
    <submittedName>
        <fullName evidence="1">Uncharacterized protein</fullName>
    </submittedName>
</protein>
<name>A0A376L4V7_ENTGA</name>
<keyword evidence="2" id="KW-1185">Reference proteome</keyword>
<evidence type="ECO:0000313" key="1">
    <source>
        <dbReference type="EMBL" id="STF08803.1"/>
    </source>
</evidence>
<organism evidence="1 2">
    <name type="scientific">Enterococcus gallinarum</name>
    <dbReference type="NCBI Taxonomy" id="1353"/>
    <lineage>
        <taxon>Bacteria</taxon>
        <taxon>Bacillati</taxon>
        <taxon>Bacillota</taxon>
        <taxon>Bacilli</taxon>
        <taxon>Lactobacillales</taxon>
        <taxon>Enterococcaceae</taxon>
        <taxon>Enterococcus</taxon>
    </lineage>
</organism>
<dbReference type="EMBL" id="UFYW01000003">
    <property type="protein sequence ID" value="STF08803.1"/>
    <property type="molecule type" value="Genomic_DNA"/>
</dbReference>
<dbReference type="Proteomes" id="UP000254807">
    <property type="component" value="Unassembled WGS sequence"/>
</dbReference>
<sequence>MKSVGRPRKYRFTPKTDFEKRLFERFEEHARLEEERRKKIKKYPKPINGK</sequence>
<proteinExistence type="predicted"/>
<dbReference type="RefSeq" id="WP_156424260.1">
    <property type="nucleotide sequence ID" value="NZ_JBHULA010000071.1"/>
</dbReference>
<dbReference type="AlphaFoldDB" id="A0A376L4V7"/>
<accession>A0A376L4V7</accession>